<dbReference type="SMART" id="SM00530">
    <property type="entry name" value="HTH_XRE"/>
    <property type="match status" value="1"/>
</dbReference>
<dbReference type="CDD" id="cd00093">
    <property type="entry name" value="HTH_XRE"/>
    <property type="match status" value="1"/>
</dbReference>
<keyword evidence="4" id="KW-1185">Reference proteome</keyword>
<feature type="compositionally biased region" description="Pro residues" evidence="1">
    <location>
        <begin position="91"/>
        <end position="106"/>
    </location>
</feature>
<dbReference type="SUPFAM" id="SSF53955">
    <property type="entry name" value="Lysozyme-like"/>
    <property type="match status" value="1"/>
</dbReference>
<proteinExistence type="predicted"/>
<sequence>MGRREQPLDSRQGPLAQFACELRELRRQAGSPPYRRLAADANYSASTLAAAAAGHRLPRPEVLAAFVRACGGDPAEWEQRRLQAHRLSTTPPAPPAPPAAPAPVEGPPSAATAESGRAAARPRSAPSWGPALRRAVGLVAVLVACLAFGASAPGGSTGSVAVVAGRVRLQDTGRWLRDGADIPPGYRALIVRAGTMCAEPEITPALVAAMLKAESGFDPALSDPARDEYGIARWTPRVLRYYLPPDRQGTVPVPPFGAEDSILAVGRMLCAIAPELQGVPGDPALNLAAAYRTATWIVQRQDPARLAGVRPYLDQVRDNLRRYRAPAGPP</sequence>
<dbReference type="Proteomes" id="UP001422759">
    <property type="component" value="Unassembled WGS sequence"/>
</dbReference>
<evidence type="ECO:0000256" key="1">
    <source>
        <dbReference type="SAM" id="MobiDB-lite"/>
    </source>
</evidence>
<dbReference type="InterPro" id="IPR010982">
    <property type="entry name" value="Lambda_DNA-bd_dom_sf"/>
</dbReference>
<name>A0ABP5M0M9_9ACTN</name>
<comment type="caution">
    <text evidence="3">The sequence shown here is derived from an EMBL/GenBank/DDBJ whole genome shotgun (WGS) entry which is preliminary data.</text>
</comment>
<reference evidence="4" key="1">
    <citation type="journal article" date="2019" name="Int. J. Syst. Evol. Microbiol.">
        <title>The Global Catalogue of Microorganisms (GCM) 10K type strain sequencing project: providing services to taxonomists for standard genome sequencing and annotation.</title>
        <authorList>
            <consortium name="The Broad Institute Genomics Platform"/>
            <consortium name="The Broad Institute Genome Sequencing Center for Infectious Disease"/>
            <person name="Wu L."/>
            <person name="Ma J."/>
        </authorList>
    </citation>
    <scope>NUCLEOTIDE SEQUENCE [LARGE SCALE GENOMIC DNA]</scope>
    <source>
        <strain evidence="4">JCM 14560</strain>
    </source>
</reference>
<evidence type="ECO:0000313" key="3">
    <source>
        <dbReference type="EMBL" id="GAA2157357.1"/>
    </source>
</evidence>
<dbReference type="RefSeq" id="WP_344469260.1">
    <property type="nucleotide sequence ID" value="NZ_BAAANT010000059.1"/>
</dbReference>
<feature type="compositionally biased region" description="Low complexity" evidence="1">
    <location>
        <begin position="107"/>
        <end position="127"/>
    </location>
</feature>
<feature type="domain" description="HTH cro/C1-type" evidence="2">
    <location>
        <begin position="21"/>
        <end position="77"/>
    </location>
</feature>
<feature type="region of interest" description="Disordered" evidence="1">
    <location>
        <begin position="87"/>
        <end position="127"/>
    </location>
</feature>
<dbReference type="EMBL" id="BAAANT010000059">
    <property type="protein sequence ID" value="GAA2157357.1"/>
    <property type="molecule type" value="Genomic_DNA"/>
</dbReference>
<dbReference type="InterPro" id="IPR023346">
    <property type="entry name" value="Lysozyme-like_dom_sf"/>
</dbReference>
<evidence type="ECO:0000313" key="4">
    <source>
        <dbReference type="Proteomes" id="UP001422759"/>
    </source>
</evidence>
<evidence type="ECO:0000259" key="2">
    <source>
        <dbReference type="SMART" id="SM00530"/>
    </source>
</evidence>
<dbReference type="SUPFAM" id="SSF47413">
    <property type="entry name" value="lambda repressor-like DNA-binding domains"/>
    <property type="match status" value="1"/>
</dbReference>
<dbReference type="InterPro" id="IPR001387">
    <property type="entry name" value="Cro/C1-type_HTH"/>
</dbReference>
<organism evidence="3 4">
    <name type="scientific">Kitasatospora kazusensis</name>
    <dbReference type="NCBI Taxonomy" id="407974"/>
    <lineage>
        <taxon>Bacteria</taxon>
        <taxon>Bacillati</taxon>
        <taxon>Actinomycetota</taxon>
        <taxon>Actinomycetes</taxon>
        <taxon>Kitasatosporales</taxon>
        <taxon>Streptomycetaceae</taxon>
        <taxon>Kitasatospora</taxon>
    </lineage>
</organism>
<dbReference type="Pfam" id="PF13560">
    <property type="entry name" value="HTH_31"/>
    <property type="match status" value="1"/>
</dbReference>
<dbReference type="Gene3D" id="1.10.530.10">
    <property type="match status" value="1"/>
</dbReference>
<protein>
    <recommendedName>
        <fullName evidence="2">HTH cro/C1-type domain-containing protein</fullName>
    </recommendedName>
</protein>
<gene>
    <name evidence="3" type="ORF">GCM10009760_59440</name>
</gene>
<accession>A0ABP5M0M9</accession>